<proteinExistence type="predicted"/>
<reference evidence="3" key="1">
    <citation type="submission" date="2018-01" db="EMBL/GenBank/DDBJ databases">
        <authorList>
            <consortium name="Urmite Genomes"/>
        </authorList>
    </citation>
    <scope>NUCLEOTIDE SEQUENCE [LARGE SCALE GENOMIC DNA]</scope>
    <source>
        <strain evidence="3">AFP003</strain>
    </source>
</reference>
<name>A0A2K4YCC4_9MYCO</name>
<accession>A0A2K4YCC4</accession>
<dbReference type="PANTHER" id="PTHR30188:SF4">
    <property type="entry name" value="PROTEIN TRIGALACTOSYLDIACYLGLYCEROL 1, CHLOROPLASTIC"/>
    <property type="match status" value="1"/>
</dbReference>
<dbReference type="EMBL" id="FXEG02000003">
    <property type="protein sequence ID" value="SOX54424.1"/>
    <property type="molecule type" value="Genomic_DNA"/>
</dbReference>
<feature type="transmembrane region" description="Helical" evidence="2">
    <location>
        <begin position="138"/>
        <end position="157"/>
    </location>
</feature>
<dbReference type="Pfam" id="PF02405">
    <property type="entry name" value="MlaE"/>
    <property type="match status" value="1"/>
</dbReference>
<evidence type="ECO:0000313" key="4">
    <source>
        <dbReference type="Proteomes" id="UP000236318"/>
    </source>
</evidence>
<evidence type="ECO:0000256" key="1">
    <source>
        <dbReference type="SAM" id="MobiDB-lite"/>
    </source>
</evidence>
<dbReference type="AlphaFoldDB" id="A0A2K4YCC4"/>
<dbReference type="GO" id="GO:0043190">
    <property type="term" value="C:ATP-binding cassette (ABC) transporter complex"/>
    <property type="evidence" value="ECO:0007669"/>
    <property type="project" value="InterPro"/>
</dbReference>
<dbReference type="PANTHER" id="PTHR30188">
    <property type="entry name" value="ABC TRANSPORTER PERMEASE PROTEIN-RELATED"/>
    <property type="match status" value="1"/>
</dbReference>
<feature type="transmembrane region" description="Helical" evidence="2">
    <location>
        <begin position="95"/>
        <end position="118"/>
    </location>
</feature>
<feature type="region of interest" description="Disordered" evidence="1">
    <location>
        <begin position="1"/>
        <end position="31"/>
    </location>
</feature>
<dbReference type="GO" id="GO:0005548">
    <property type="term" value="F:phospholipid transporter activity"/>
    <property type="evidence" value="ECO:0007669"/>
    <property type="project" value="TreeGrafter"/>
</dbReference>
<sequence>MADQFSRQPYIAGAYDDGDENTGWGRDPPSVVTSKAAPVTTTNVIGGRVLARIRPGTEVAGGFFRMCVLTAKALKQPFEWREFIWNGWFLMRVSLLPTIAVSIPETVLLIFTLNLLLAEIGAADVSGAGAAIGAVTQLGPIVTVLVVAGAGGTAICADLGARTIREEIDALEVLGIDPIHRLVLPRVVASTIVAVLLNGLVVAVGLGGGYLFSVYLQNVSSGAYLSTLTALTGLPEVVIAFIKAATFGLIAGLVGCYRGLIVRGGSKGLGTAVNETVVLCFIALFAVNAALTTIGVRFGTGR</sequence>
<keyword evidence="2" id="KW-0472">Membrane</keyword>
<evidence type="ECO:0000256" key="2">
    <source>
        <dbReference type="SAM" id="Phobius"/>
    </source>
</evidence>
<gene>
    <name evidence="3" type="ORF">MAAFP003_3100</name>
</gene>
<keyword evidence="2" id="KW-0812">Transmembrane</keyword>
<feature type="transmembrane region" description="Helical" evidence="2">
    <location>
        <begin position="237"/>
        <end position="257"/>
    </location>
</feature>
<comment type="caution">
    <text evidence="3">The sequence shown here is derived from an EMBL/GenBank/DDBJ whole genome shotgun (WGS) entry which is preliminary data.</text>
</comment>
<organism evidence="3 4">
    <name type="scientific">Mycobacterium ahvazicum</name>
    <dbReference type="NCBI Taxonomy" id="1964395"/>
    <lineage>
        <taxon>Bacteria</taxon>
        <taxon>Bacillati</taxon>
        <taxon>Actinomycetota</taxon>
        <taxon>Actinomycetes</taxon>
        <taxon>Mycobacteriales</taxon>
        <taxon>Mycobacteriaceae</taxon>
        <taxon>Mycobacterium</taxon>
        <taxon>Mycobacterium simiae complex</taxon>
    </lineage>
</organism>
<dbReference type="Proteomes" id="UP000236318">
    <property type="component" value="Unassembled WGS sequence"/>
</dbReference>
<evidence type="ECO:0000313" key="3">
    <source>
        <dbReference type="EMBL" id="SOX54424.1"/>
    </source>
</evidence>
<keyword evidence="4" id="KW-1185">Reference proteome</keyword>
<feature type="transmembrane region" description="Helical" evidence="2">
    <location>
        <begin position="187"/>
        <end position="217"/>
    </location>
</feature>
<feature type="transmembrane region" description="Helical" evidence="2">
    <location>
        <begin position="277"/>
        <end position="298"/>
    </location>
</feature>
<protein>
    <submittedName>
        <fullName evidence="3">ABC transporter permease</fullName>
    </submittedName>
</protein>
<dbReference type="InterPro" id="IPR030802">
    <property type="entry name" value="Permease_MalE"/>
</dbReference>
<keyword evidence="2" id="KW-1133">Transmembrane helix</keyword>